<proteinExistence type="predicted"/>
<keyword evidence="2" id="KW-1185">Reference proteome</keyword>
<sequence>MRRIDLYVIASSHAKSSLIAVIPDADFGWVVDLWSPTRDIAGALASHREFVAGLRKFGVMPTLWAGGHGTGAAPIKPLVEALEKLDKR</sequence>
<protein>
    <submittedName>
        <fullName evidence="1">Uncharacterized protein</fullName>
    </submittedName>
</protein>
<dbReference type="RefSeq" id="WP_072823528.1">
    <property type="nucleotide sequence ID" value="NZ_LT670849.1"/>
</dbReference>
<dbReference type="Proteomes" id="UP000184096">
    <property type="component" value="Chromosome I"/>
</dbReference>
<evidence type="ECO:0000313" key="2">
    <source>
        <dbReference type="Proteomes" id="UP000184096"/>
    </source>
</evidence>
<evidence type="ECO:0000313" key="1">
    <source>
        <dbReference type="EMBL" id="SHN84778.1"/>
    </source>
</evidence>
<organism evidence="1 2">
    <name type="scientific">Bradyrhizobium erythrophlei</name>
    <dbReference type="NCBI Taxonomy" id="1437360"/>
    <lineage>
        <taxon>Bacteria</taxon>
        <taxon>Pseudomonadati</taxon>
        <taxon>Pseudomonadota</taxon>
        <taxon>Alphaproteobacteria</taxon>
        <taxon>Hyphomicrobiales</taxon>
        <taxon>Nitrobacteraceae</taxon>
        <taxon>Bradyrhizobium</taxon>
    </lineage>
</organism>
<accession>A0A1M7UP94</accession>
<gene>
    <name evidence="1" type="ORF">SAMN05444170_6060</name>
</gene>
<dbReference type="AlphaFoldDB" id="A0A1M7UP94"/>
<dbReference type="EMBL" id="LT670849">
    <property type="protein sequence ID" value="SHN84778.1"/>
    <property type="molecule type" value="Genomic_DNA"/>
</dbReference>
<reference evidence="2" key="1">
    <citation type="submission" date="2016-11" db="EMBL/GenBank/DDBJ databases">
        <authorList>
            <person name="Varghese N."/>
            <person name="Submissions S."/>
        </authorList>
    </citation>
    <scope>NUCLEOTIDE SEQUENCE [LARGE SCALE GENOMIC DNA]</scope>
    <source>
        <strain evidence="2">GAS401</strain>
    </source>
</reference>
<name>A0A1M7UP94_9BRAD</name>